<keyword evidence="5" id="KW-0539">Nucleus</keyword>
<dbReference type="Pfam" id="PF08797">
    <property type="entry name" value="HIRAN"/>
    <property type="match status" value="1"/>
</dbReference>
<evidence type="ECO:0000256" key="1">
    <source>
        <dbReference type="ARBA" id="ARBA00022722"/>
    </source>
</evidence>
<comment type="cofactor">
    <cofactor evidence="5">
        <name>Mg(2+)</name>
        <dbReference type="ChEBI" id="CHEBI:18420"/>
    </cofactor>
    <cofactor evidence="5">
        <name>Mn(2+)</name>
        <dbReference type="ChEBI" id="CHEBI:29035"/>
    </cofactor>
</comment>
<keyword evidence="3 5" id="KW-0378">Hydrolase</keyword>
<dbReference type="SMART" id="SM00990">
    <property type="entry name" value="VRR_NUC"/>
    <property type="match status" value="1"/>
</dbReference>
<feature type="compositionally biased region" description="Polar residues" evidence="6">
    <location>
        <begin position="203"/>
        <end position="215"/>
    </location>
</feature>
<dbReference type="GO" id="GO:0004528">
    <property type="term" value="F:phosphodiesterase I activity"/>
    <property type="evidence" value="ECO:0007669"/>
    <property type="project" value="UniProtKB-EC"/>
</dbReference>
<dbReference type="PANTHER" id="PTHR15749">
    <property type="entry name" value="FANCONI-ASSOCIATED NUCLEASE 1"/>
    <property type="match status" value="1"/>
</dbReference>
<dbReference type="InterPro" id="IPR014905">
    <property type="entry name" value="HIRAN"/>
</dbReference>
<gene>
    <name evidence="8" type="ORF">CVIRNUC_005533</name>
</gene>
<feature type="compositionally biased region" description="Polar residues" evidence="6">
    <location>
        <begin position="175"/>
        <end position="186"/>
    </location>
</feature>
<dbReference type="Proteomes" id="UP001314263">
    <property type="component" value="Unassembled WGS sequence"/>
</dbReference>
<dbReference type="Pfam" id="PF08774">
    <property type="entry name" value="VRR_NUC"/>
    <property type="match status" value="1"/>
</dbReference>
<dbReference type="InterPro" id="IPR014883">
    <property type="entry name" value="VRR_NUC"/>
</dbReference>
<name>A0AAV1I4L1_9CHLO</name>
<dbReference type="InterPro" id="IPR049125">
    <property type="entry name" value="FAN1-like_WH"/>
</dbReference>
<dbReference type="EMBL" id="CAUYUE010000006">
    <property type="protein sequence ID" value="CAK0782031.1"/>
    <property type="molecule type" value="Genomic_DNA"/>
</dbReference>
<comment type="similarity">
    <text evidence="5">Belongs to the FAN1 family.</text>
</comment>
<keyword evidence="4 5" id="KW-0460">Magnesium</keyword>
<dbReference type="GO" id="GO:0017108">
    <property type="term" value="F:5'-flap endonuclease activity"/>
    <property type="evidence" value="ECO:0007669"/>
    <property type="project" value="TreeGrafter"/>
</dbReference>
<dbReference type="GO" id="GO:0008409">
    <property type="term" value="F:5'-3' exonuclease activity"/>
    <property type="evidence" value="ECO:0007669"/>
    <property type="project" value="TreeGrafter"/>
</dbReference>
<sequence length="1206" mass="131108">MLRGQASLQDIIGKPQSWRAGKTKQRNKKPIYPASEEALSAPVKEENVDTPTYQRKQASTPAQHASKQQAQVKAEPESDAATDAFIRSNSQMLRRSPRKAQMVAEPSAAPDCPLRCPVCSKTLPASMLEINRHIDNCLTKSATARGKSQSTLRFARSAPDLVEHPTTPAPLCSASMPSTLKTANSDSQLSRRSAAAAQRALHNSPTLHDSPSSRTRQQRKASQEVYPEQCQATSPFQKAAEAAAVTGSVQSPQRRSAASDSASLSDQVPSPDRKRSCVSWSTHDTDSSMKRFQGAASPSTAADTASLQPRASFGSPRRKTPQSRGLLAGPASKASLAQSPGQAAEPDSRLGPTEPHSLRLQAGRVPSQGFQQSQESHHSKSTGGPDPLQPQHQRSGEQEDPQHNSSSSNDSKQPVSASQQNSFQTFAVGRRFRQVAKVAPGQRAFLRHQPSNPKDPNALMVVSCPEAAWGPEEQPAEQPAEQLLGYLPATVAASLVALVQEGAADISVTVLEAPKTPRASLPIIVQIGNPGDAPALSEALKAARAAAEAHASLAAQRSSSGTGEMLRSNFVVVADHVEEHDGHLLAPKEKARTADFKALPAPAQCLFLRLFQRRRHWFRISTLAYTEVPDTSEAVAALTAAGFARTADAPTTLDKEAILETLTVAELAALLTAMQLMPRLRGQPATKDKLLGTLREAMEAQPAHADHEKGQHVWEEVCQVTGRCLCLAAAANEWCSRIQRLFFLNEGFDLTRFLIADLGILRYPQYAVRRTRAVWPDRRSLLAYEAALRHAEALDTALEEADASAAASALAPAYDALEDGMHKAPAGRAFPPASPGSRTGKTLIHADCSFLMRFTAAWVYVAMATAGVSLLEKQKDYETACDLLRQLLGGACCPNRRGEWWVRLSINVEHLGRPEQSLEVAESALADGEVRGGDRLALMRRALRLGKPPRRWKQPPWICQLPCDPPEICIEGRPIASKIGAKSAFWSVEGEAVKVEDLALQHYAAEEHGSWQGLHCEGGVWSMLFGLLMWDCLFADVPDTLRSQFQLAPLDLSTPHFYEARRESIEEQLQQIRAGDTAQLVRQAWEGHHGVMCAGVYWDRYSQDMVVEIAECIGGHGLASVCRLLAEDHAGWSGGMPDLLLWNAERREAKLSEVKGPRDRLSEQQRAWAGALAAGGLHIEVLKVLEPNVKRPLQARSKRGRRHSIA</sequence>
<comment type="subcellular location">
    <subcellularLocation>
        <location evidence="5">Nucleus</location>
    </subcellularLocation>
</comment>
<evidence type="ECO:0000256" key="6">
    <source>
        <dbReference type="SAM" id="MobiDB-lite"/>
    </source>
</evidence>
<evidence type="ECO:0000313" key="8">
    <source>
        <dbReference type="EMBL" id="CAK0782031.1"/>
    </source>
</evidence>
<comment type="caution">
    <text evidence="8">The sequence shown here is derived from an EMBL/GenBank/DDBJ whole genome shotgun (WGS) entry which is preliminary data.</text>
</comment>
<feature type="compositionally biased region" description="Polar residues" evidence="6">
    <location>
        <begin position="49"/>
        <end position="71"/>
    </location>
</feature>
<dbReference type="GO" id="GO:0008270">
    <property type="term" value="F:zinc ion binding"/>
    <property type="evidence" value="ECO:0007669"/>
    <property type="project" value="InterPro"/>
</dbReference>
<evidence type="ECO:0000313" key="9">
    <source>
        <dbReference type="Proteomes" id="UP001314263"/>
    </source>
</evidence>
<dbReference type="GO" id="GO:0016818">
    <property type="term" value="F:hydrolase activity, acting on acid anhydrides, in phosphorus-containing anhydrides"/>
    <property type="evidence" value="ECO:0007669"/>
    <property type="project" value="InterPro"/>
</dbReference>
<feature type="region of interest" description="Disordered" evidence="6">
    <location>
        <begin position="158"/>
        <end position="421"/>
    </location>
</feature>
<dbReference type="Gene3D" id="3.30.160.60">
    <property type="entry name" value="Classic Zinc Finger"/>
    <property type="match status" value="1"/>
</dbReference>
<comment type="function">
    <text evidence="5">Nuclease required for the repair of DNA interstrand cross-links (ICL). Acts as a 5'-3' exonuclease that anchors at a cut end of DNA and cleaves DNA successively at every third nucleotide, allowing to excise an ICL from one strand through flanking incisions.</text>
</comment>
<keyword evidence="2 5" id="KW-0479">Metal-binding</keyword>
<feature type="compositionally biased region" description="Low complexity" evidence="6">
    <location>
        <begin position="187"/>
        <end position="201"/>
    </location>
</feature>
<dbReference type="InterPro" id="IPR049132">
    <property type="entry name" value="FAN1-like_euk"/>
</dbReference>
<keyword evidence="5" id="KW-0234">DNA repair</keyword>
<dbReference type="GO" id="GO:0005634">
    <property type="term" value="C:nucleus"/>
    <property type="evidence" value="ECO:0007669"/>
    <property type="project" value="UniProtKB-SubCell"/>
</dbReference>
<organism evidence="8 9">
    <name type="scientific">Coccomyxa viridis</name>
    <dbReference type="NCBI Taxonomy" id="1274662"/>
    <lineage>
        <taxon>Eukaryota</taxon>
        <taxon>Viridiplantae</taxon>
        <taxon>Chlorophyta</taxon>
        <taxon>core chlorophytes</taxon>
        <taxon>Trebouxiophyceae</taxon>
        <taxon>Trebouxiophyceae incertae sedis</taxon>
        <taxon>Coccomyxaceae</taxon>
        <taxon>Coccomyxa</taxon>
    </lineage>
</organism>
<dbReference type="Pfam" id="PF21315">
    <property type="entry name" value="FAN1_HTH"/>
    <property type="match status" value="1"/>
</dbReference>
<dbReference type="AlphaFoldDB" id="A0AAV1I4L1"/>
<dbReference type="EC" id="3.1.4.1" evidence="5"/>
<feature type="compositionally biased region" description="Polar residues" evidence="6">
    <location>
        <begin position="403"/>
        <end position="421"/>
    </location>
</feature>
<dbReference type="GO" id="GO:0070336">
    <property type="term" value="F:flap-structured DNA binding"/>
    <property type="evidence" value="ECO:0007669"/>
    <property type="project" value="TreeGrafter"/>
</dbReference>
<dbReference type="GO" id="GO:0036297">
    <property type="term" value="P:interstrand cross-link repair"/>
    <property type="evidence" value="ECO:0007669"/>
    <property type="project" value="InterPro"/>
</dbReference>
<dbReference type="InterPro" id="IPR033315">
    <property type="entry name" value="Fan1-like"/>
</dbReference>
<keyword evidence="5" id="KW-0464">Manganese</keyword>
<evidence type="ECO:0000259" key="7">
    <source>
        <dbReference type="SMART" id="SM00990"/>
    </source>
</evidence>
<keyword evidence="9" id="KW-1185">Reference proteome</keyword>
<dbReference type="InterPro" id="IPR049126">
    <property type="entry name" value="FAN1-like_TPR"/>
</dbReference>
<dbReference type="CDD" id="cd22326">
    <property type="entry name" value="FAN1-like"/>
    <property type="match status" value="1"/>
</dbReference>
<feature type="compositionally biased region" description="Low complexity" evidence="6">
    <location>
        <begin position="295"/>
        <end position="306"/>
    </location>
</feature>
<evidence type="ECO:0000256" key="4">
    <source>
        <dbReference type="ARBA" id="ARBA00022842"/>
    </source>
</evidence>
<feature type="compositionally biased region" description="Low complexity" evidence="6">
    <location>
        <begin position="250"/>
        <end position="267"/>
    </location>
</feature>
<feature type="region of interest" description="Disordered" evidence="6">
    <location>
        <begin position="1"/>
        <end position="81"/>
    </location>
</feature>
<dbReference type="Gene3D" id="3.30.70.2330">
    <property type="match status" value="1"/>
</dbReference>
<reference evidence="8 9" key="1">
    <citation type="submission" date="2023-10" db="EMBL/GenBank/DDBJ databases">
        <authorList>
            <person name="Maclean D."/>
            <person name="Macfadyen A."/>
        </authorList>
    </citation>
    <scope>NUCLEOTIDE SEQUENCE [LARGE SCALE GENOMIC DNA]</scope>
</reference>
<dbReference type="Pfam" id="PF21170">
    <property type="entry name" value="FAN1_TPR"/>
    <property type="match status" value="1"/>
</dbReference>
<keyword evidence="1 5" id="KW-0540">Nuclease</keyword>
<protein>
    <recommendedName>
        <fullName evidence="5">Fanconi-associated nuclease</fullName>
        <ecNumber evidence="5">3.1.4.1</ecNumber>
    </recommendedName>
</protein>
<comment type="catalytic activity">
    <reaction evidence="5">
        <text>Hydrolytically removes 5'-nucleotides successively from the 3'-hydroxy termini of 3'-hydroxy-terminated oligonucleotides.</text>
        <dbReference type="EC" id="3.1.4.1"/>
    </reaction>
</comment>
<evidence type="ECO:0000256" key="2">
    <source>
        <dbReference type="ARBA" id="ARBA00022723"/>
    </source>
</evidence>
<accession>A0AAV1I4L1</accession>
<evidence type="ECO:0000256" key="3">
    <source>
        <dbReference type="ARBA" id="ARBA00022801"/>
    </source>
</evidence>
<proteinExistence type="inferred from homology"/>
<evidence type="ECO:0000256" key="5">
    <source>
        <dbReference type="RuleBase" id="RU365033"/>
    </source>
</evidence>
<keyword evidence="5" id="KW-0227">DNA damage</keyword>
<dbReference type="PANTHER" id="PTHR15749:SF4">
    <property type="entry name" value="FANCONI-ASSOCIATED NUCLEASE 1"/>
    <property type="match status" value="1"/>
</dbReference>
<feature type="domain" description="VRR-NUC" evidence="7">
    <location>
        <begin position="1072"/>
        <end position="1186"/>
    </location>
</feature>